<dbReference type="EMBL" id="JBHUKY010000035">
    <property type="protein sequence ID" value="MFD2412444.1"/>
    <property type="molecule type" value="Genomic_DNA"/>
</dbReference>
<feature type="domain" description="VOC" evidence="1">
    <location>
        <begin position="5"/>
        <end position="143"/>
    </location>
</feature>
<dbReference type="InterPro" id="IPR025870">
    <property type="entry name" value="Glyoxalase-like_dom"/>
</dbReference>
<protein>
    <submittedName>
        <fullName evidence="2">VOC family protein</fullName>
    </submittedName>
</protein>
<gene>
    <name evidence="2" type="ORF">ACFSX3_21365</name>
</gene>
<organism evidence="2 3">
    <name type="scientific">Paenibacillus rhizoplanae</name>
    <dbReference type="NCBI Taxonomy" id="1917181"/>
    <lineage>
        <taxon>Bacteria</taxon>
        <taxon>Bacillati</taxon>
        <taxon>Bacillota</taxon>
        <taxon>Bacilli</taxon>
        <taxon>Bacillales</taxon>
        <taxon>Paenibacillaceae</taxon>
        <taxon>Paenibacillus</taxon>
    </lineage>
</organism>
<dbReference type="RefSeq" id="WP_209993150.1">
    <property type="nucleotide sequence ID" value="NZ_JBHSVQ010000001.1"/>
</dbReference>
<reference evidence="3" key="1">
    <citation type="journal article" date="2019" name="Int. J. Syst. Evol. Microbiol.">
        <title>The Global Catalogue of Microorganisms (GCM) 10K type strain sequencing project: providing services to taxonomists for standard genome sequencing and annotation.</title>
        <authorList>
            <consortium name="The Broad Institute Genomics Platform"/>
            <consortium name="The Broad Institute Genome Sequencing Center for Infectious Disease"/>
            <person name="Wu L."/>
            <person name="Ma J."/>
        </authorList>
    </citation>
    <scope>NUCLEOTIDE SEQUENCE [LARGE SCALE GENOMIC DNA]</scope>
    <source>
        <strain evidence="3">CCM 8725</strain>
    </source>
</reference>
<dbReference type="PANTHER" id="PTHR40265:SF1">
    <property type="entry name" value="GLYOXALASE-LIKE DOMAIN-CONTAINING PROTEIN"/>
    <property type="match status" value="1"/>
</dbReference>
<accession>A0ABW5FCM6</accession>
<comment type="caution">
    <text evidence="2">The sequence shown here is derived from an EMBL/GenBank/DDBJ whole genome shotgun (WGS) entry which is preliminary data.</text>
</comment>
<dbReference type="InterPro" id="IPR029068">
    <property type="entry name" value="Glyas_Bleomycin-R_OHBP_Dase"/>
</dbReference>
<dbReference type="PANTHER" id="PTHR40265">
    <property type="entry name" value="BLL2707 PROTEIN"/>
    <property type="match status" value="1"/>
</dbReference>
<dbReference type="PROSITE" id="PS51819">
    <property type="entry name" value="VOC"/>
    <property type="match status" value="1"/>
</dbReference>
<evidence type="ECO:0000313" key="3">
    <source>
        <dbReference type="Proteomes" id="UP001597448"/>
    </source>
</evidence>
<dbReference type="Pfam" id="PF13468">
    <property type="entry name" value="Glyoxalase_3"/>
    <property type="match status" value="1"/>
</dbReference>
<dbReference type="InterPro" id="IPR037523">
    <property type="entry name" value="VOC_core"/>
</dbReference>
<name>A0ABW5FCM6_9BACL</name>
<proteinExistence type="predicted"/>
<sequence length="258" mass="28654">MAVLKWDHLVHYVNDLDQPVKFFVEHGLTAFRGGSHKDWGTYNALSYFGLTYLEFLGIENLELARRTKHNVVVRDAVTVLPEHEVLSRVVLRTDDIVAIEGKLKAAGLALSPIIDGRRLDNQGRIIEWRMMTIDGDFQGLVYPFIIQWSQADEERLDSLNAAGINQPHPAGKVDMAGAVFRVSEPAAAANHWSELFGLPVSGPADGLDGSYSLKAGDQQTFNFVQGTENQFSRVILRTDSPQLKGQTLTVGEGEYVFE</sequence>
<evidence type="ECO:0000259" key="1">
    <source>
        <dbReference type="PROSITE" id="PS51819"/>
    </source>
</evidence>
<evidence type="ECO:0000313" key="2">
    <source>
        <dbReference type="EMBL" id="MFD2412444.1"/>
    </source>
</evidence>
<dbReference type="SUPFAM" id="SSF54593">
    <property type="entry name" value="Glyoxalase/Bleomycin resistance protein/Dihydroxybiphenyl dioxygenase"/>
    <property type="match status" value="1"/>
</dbReference>
<dbReference type="Proteomes" id="UP001597448">
    <property type="component" value="Unassembled WGS sequence"/>
</dbReference>
<keyword evidence="3" id="KW-1185">Reference proteome</keyword>
<dbReference type="Gene3D" id="3.10.180.10">
    <property type="entry name" value="2,3-Dihydroxybiphenyl 1,2-Dioxygenase, domain 1"/>
    <property type="match status" value="1"/>
</dbReference>